<dbReference type="InterPro" id="IPR050553">
    <property type="entry name" value="Thioredoxin_ResA/DsbE_sf"/>
</dbReference>
<feature type="region of interest" description="Disordered" evidence="5">
    <location>
        <begin position="309"/>
        <end position="329"/>
    </location>
</feature>
<evidence type="ECO:0000256" key="4">
    <source>
        <dbReference type="ARBA" id="ARBA00023284"/>
    </source>
</evidence>
<feature type="chain" id="PRO_5046342174" description="Thioredoxin domain-containing protein" evidence="6">
    <location>
        <begin position="19"/>
        <end position="329"/>
    </location>
</feature>
<dbReference type="Pfam" id="PF00578">
    <property type="entry name" value="AhpC-TSA"/>
    <property type="match status" value="1"/>
</dbReference>
<dbReference type="PANTHER" id="PTHR42852">
    <property type="entry name" value="THIOL:DISULFIDE INTERCHANGE PROTEIN DSBE"/>
    <property type="match status" value="1"/>
</dbReference>
<name>A0ABQ1K049_9FLAO</name>
<protein>
    <recommendedName>
        <fullName evidence="7">Thioredoxin domain-containing protein</fullName>
    </recommendedName>
</protein>
<accession>A0ABQ1K049</accession>
<organism evidence="8 9">
    <name type="scientific">Flavobacterium suaedae</name>
    <dbReference type="NCBI Taxonomy" id="1767027"/>
    <lineage>
        <taxon>Bacteria</taxon>
        <taxon>Pseudomonadati</taxon>
        <taxon>Bacteroidota</taxon>
        <taxon>Flavobacteriia</taxon>
        <taxon>Flavobacteriales</taxon>
        <taxon>Flavobacteriaceae</taxon>
        <taxon>Flavobacterium</taxon>
    </lineage>
</organism>
<sequence>MKKLALLLSLFVFGAGYAQSQFKLKAQIQNRNSDSLFVMSRTMKQVLTNNGDGNFEASFDAQPGLYQLFDGEEYALLYLKNDYDLTVNLDADKFDESIKFTGKGAEANNYLAMKMLDDEVFMENIEDSDEKPRDASKIVKERTEKLLSALEASKADDDFKELMKKYISAEEKQLAAVVQRTMVAQKMKGKKSPGFEYENHKGGTTKLSDLKGKYVYIDVWATWCGPCRREIPYLKEVEEKYHGKDIAFVSISVDKQKDHAKWENFVDKNALGGIQLMADKDWSSDFIKIYDIHSIPRFILIDPQGKVVDSDAPRPSDPKLQQVLDKRLK</sequence>
<feature type="signal peptide" evidence="6">
    <location>
        <begin position="1"/>
        <end position="18"/>
    </location>
</feature>
<keyword evidence="3" id="KW-1015">Disulfide bond</keyword>
<dbReference type="CDD" id="cd02966">
    <property type="entry name" value="TlpA_like_family"/>
    <property type="match status" value="1"/>
</dbReference>
<evidence type="ECO:0000313" key="9">
    <source>
        <dbReference type="Proteomes" id="UP000615760"/>
    </source>
</evidence>
<dbReference type="PANTHER" id="PTHR42852:SF6">
    <property type="entry name" value="THIOL:DISULFIDE INTERCHANGE PROTEIN DSBE"/>
    <property type="match status" value="1"/>
</dbReference>
<keyword evidence="2" id="KW-0201">Cytochrome c-type biogenesis</keyword>
<evidence type="ECO:0000256" key="6">
    <source>
        <dbReference type="SAM" id="SignalP"/>
    </source>
</evidence>
<dbReference type="PROSITE" id="PS51352">
    <property type="entry name" value="THIOREDOXIN_2"/>
    <property type="match status" value="1"/>
</dbReference>
<comment type="subcellular location">
    <subcellularLocation>
        <location evidence="1">Cell envelope</location>
    </subcellularLocation>
</comment>
<evidence type="ECO:0000313" key="8">
    <source>
        <dbReference type="EMBL" id="GGB79581.1"/>
    </source>
</evidence>
<comment type="caution">
    <text evidence="8">The sequence shown here is derived from an EMBL/GenBank/DDBJ whole genome shotgun (WGS) entry which is preliminary data.</text>
</comment>
<dbReference type="RefSeq" id="WP_188621109.1">
    <property type="nucleotide sequence ID" value="NZ_BMJE01000004.1"/>
</dbReference>
<dbReference type="Gene3D" id="3.40.30.10">
    <property type="entry name" value="Glutaredoxin"/>
    <property type="match status" value="1"/>
</dbReference>
<gene>
    <name evidence="8" type="ORF">GCM10007424_19680</name>
</gene>
<feature type="domain" description="Thioredoxin" evidence="7">
    <location>
        <begin position="186"/>
        <end position="329"/>
    </location>
</feature>
<dbReference type="SUPFAM" id="SSF52833">
    <property type="entry name" value="Thioredoxin-like"/>
    <property type="match status" value="1"/>
</dbReference>
<evidence type="ECO:0000259" key="7">
    <source>
        <dbReference type="PROSITE" id="PS51352"/>
    </source>
</evidence>
<dbReference type="InterPro" id="IPR000866">
    <property type="entry name" value="AhpC/TSA"/>
</dbReference>
<evidence type="ECO:0000256" key="3">
    <source>
        <dbReference type="ARBA" id="ARBA00023157"/>
    </source>
</evidence>
<dbReference type="InterPro" id="IPR036249">
    <property type="entry name" value="Thioredoxin-like_sf"/>
</dbReference>
<dbReference type="Proteomes" id="UP000615760">
    <property type="component" value="Unassembled WGS sequence"/>
</dbReference>
<proteinExistence type="predicted"/>
<keyword evidence="4" id="KW-0676">Redox-active center</keyword>
<keyword evidence="6" id="KW-0732">Signal</keyword>
<dbReference type="EMBL" id="BMJE01000004">
    <property type="protein sequence ID" value="GGB79581.1"/>
    <property type="molecule type" value="Genomic_DNA"/>
</dbReference>
<dbReference type="InterPro" id="IPR013766">
    <property type="entry name" value="Thioredoxin_domain"/>
</dbReference>
<evidence type="ECO:0000256" key="5">
    <source>
        <dbReference type="SAM" id="MobiDB-lite"/>
    </source>
</evidence>
<evidence type="ECO:0000256" key="1">
    <source>
        <dbReference type="ARBA" id="ARBA00004196"/>
    </source>
</evidence>
<reference evidence="9" key="1">
    <citation type="journal article" date="2019" name="Int. J. Syst. Evol. Microbiol.">
        <title>The Global Catalogue of Microorganisms (GCM) 10K type strain sequencing project: providing services to taxonomists for standard genome sequencing and annotation.</title>
        <authorList>
            <consortium name="The Broad Institute Genomics Platform"/>
            <consortium name="The Broad Institute Genome Sequencing Center for Infectious Disease"/>
            <person name="Wu L."/>
            <person name="Ma J."/>
        </authorList>
    </citation>
    <scope>NUCLEOTIDE SEQUENCE [LARGE SCALE GENOMIC DNA]</scope>
    <source>
        <strain evidence="9">CGMCC 1.15461</strain>
    </source>
</reference>
<evidence type="ECO:0000256" key="2">
    <source>
        <dbReference type="ARBA" id="ARBA00022748"/>
    </source>
</evidence>
<keyword evidence="9" id="KW-1185">Reference proteome</keyword>